<feature type="domain" description="Helicase ATP-binding" evidence="8">
    <location>
        <begin position="409"/>
        <end position="586"/>
    </location>
</feature>
<protein>
    <recommendedName>
        <fullName evidence="2">RNA helicase</fullName>
        <ecNumber evidence="2">3.6.4.13</ecNumber>
    </recommendedName>
</protein>
<dbReference type="GO" id="GO:0004386">
    <property type="term" value="F:helicase activity"/>
    <property type="evidence" value="ECO:0007669"/>
    <property type="project" value="UniProtKB-KW"/>
</dbReference>
<dbReference type="SMART" id="SM00487">
    <property type="entry name" value="DEXDc"/>
    <property type="match status" value="1"/>
</dbReference>
<dbReference type="InterPro" id="IPR014001">
    <property type="entry name" value="Helicase_ATP-bd"/>
</dbReference>
<evidence type="ECO:0000259" key="9">
    <source>
        <dbReference type="PROSITE" id="PS51194"/>
    </source>
</evidence>
<dbReference type="Pfam" id="PF00270">
    <property type="entry name" value="DEAD"/>
    <property type="match status" value="1"/>
</dbReference>
<proteinExistence type="inferred from homology"/>
<dbReference type="Pfam" id="PF21010">
    <property type="entry name" value="HA2_C"/>
    <property type="match status" value="1"/>
</dbReference>
<dbReference type="InterPro" id="IPR011545">
    <property type="entry name" value="DEAD/DEAH_box_helicase_dom"/>
</dbReference>
<dbReference type="SUPFAM" id="SSF52540">
    <property type="entry name" value="P-loop containing nucleoside triphosphate hydrolases"/>
    <property type="match status" value="1"/>
</dbReference>
<feature type="compositionally biased region" description="Basic and acidic residues" evidence="7">
    <location>
        <begin position="304"/>
        <end position="322"/>
    </location>
</feature>
<dbReference type="Gene3D" id="3.40.50.300">
    <property type="entry name" value="P-loop containing nucleotide triphosphate hydrolases"/>
    <property type="match status" value="2"/>
</dbReference>
<dbReference type="CDD" id="cd18791">
    <property type="entry name" value="SF2_C_RHA"/>
    <property type="match status" value="1"/>
</dbReference>
<comment type="caution">
    <text evidence="10">The sequence shown here is derived from an EMBL/GenBank/DDBJ whole genome shotgun (WGS) entry which is preliminary data.</text>
</comment>
<dbReference type="InterPro" id="IPR007502">
    <property type="entry name" value="Helicase-assoc_dom"/>
</dbReference>
<keyword evidence="11" id="KW-1185">Reference proteome</keyword>
<dbReference type="InterPro" id="IPR002464">
    <property type="entry name" value="DNA/RNA_helicase_DEAH_CS"/>
</dbReference>
<dbReference type="InterPro" id="IPR027417">
    <property type="entry name" value="P-loop_NTPase"/>
</dbReference>
<feature type="region of interest" description="Disordered" evidence="7">
    <location>
        <begin position="1"/>
        <end position="83"/>
    </location>
</feature>
<evidence type="ECO:0000313" key="11">
    <source>
        <dbReference type="Proteomes" id="UP001521184"/>
    </source>
</evidence>
<dbReference type="InterPro" id="IPR048333">
    <property type="entry name" value="HA2_WH"/>
</dbReference>
<dbReference type="PANTHER" id="PTHR18934:SF99">
    <property type="entry name" value="ATP-DEPENDENT RNA HELICASE DHX37-RELATED"/>
    <property type="match status" value="1"/>
</dbReference>
<dbReference type="PROSITE" id="PS51192">
    <property type="entry name" value="HELICASE_ATP_BIND_1"/>
    <property type="match status" value="1"/>
</dbReference>
<dbReference type="InterPro" id="IPR001650">
    <property type="entry name" value="Helicase_C-like"/>
</dbReference>
<name>A0ABR3TNX8_9PEZI</name>
<feature type="compositionally biased region" description="Basic and acidic residues" evidence="7">
    <location>
        <begin position="209"/>
        <end position="219"/>
    </location>
</feature>
<feature type="region of interest" description="Disordered" evidence="7">
    <location>
        <begin position="673"/>
        <end position="706"/>
    </location>
</feature>
<dbReference type="Pfam" id="PF00271">
    <property type="entry name" value="Helicase_C"/>
    <property type="match status" value="1"/>
</dbReference>
<keyword evidence="4" id="KW-0378">Hydrolase</keyword>
<evidence type="ECO:0000256" key="7">
    <source>
        <dbReference type="SAM" id="MobiDB-lite"/>
    </source>
</evidence>
<dbReference type="Gene3D" id="1.20.120.1080">
    <property type="match status" value="1"/>
</dbReference>
<keyword evidence="5 10" id="KW-0347">Helicase</keyword>
<evidence type="ECO:0000256" key="6">
    <source>
        <dbReference type="ARBA" id="ARBA00022840"/>
    </source>
</evidence>
<dbReference type="SMART" id="SM00847">
    <property type="entry name" value="HA2"/>
    <property type="match status" value="1"/>
</dbReference>
<dbReference type="CDD" id="cd17982">
    <property type="entry name" value="DEXHc_DHX37"/>
    <property type="match status" value="1"/>
</dbReference>
<keyword evidence="6" id="KW-0067">ATP-binding</keyword>
<evidence type="ECO:0000256" key="3">
    <source>
        <dbReference type="ARBA" id="ARBA00022741"/>
    </source>
</evidence>
<comment type="similarity">
    <text evidence="1">Belongs to the DEAD box helicase family. DEAH subfamily.</text>
</comment>
<feature type="compositionally biased region" description="Basic and acidic residues" evidence="7">
    <location>
        <begin position="46"/>
        <end position="61"/>
    </location>
</feature>
<feature type="compositionally biased region" description="Acidic residues" evidence="7">
    <location>
        <begin position="269"/>
        <end position="303"/>
    </location>
</feature>
<gene>
    <name evidence="10" type="primary">ECM16</name>
    <name evidence="10" type="ORF">SLS58_006085</name>
</gene>
<evidence type="ECO:0000256" key="2">
    <source>
        <dbReference type="ARBA" id="ARBA00012552"/>
    </source>
</evidence>
<keyword evidence="3" id="KW-0547">Nucleotide-binding</keyword>
<evidence type="ECO:0000259" key="8">
    <source>
        <dbReference type="PROSITE" id="PS51192"/>
    </source>
</evidence>
<evidence type="ECO:0000256" key="1">
    <source>
        <dbReference type="ARBA" id="ARBA00008792"/>
    </source>
</evidence>
<organism evidence="10 11">
    <name type="scientific">Diplodia intermedia</name>
    <dbReference type="NCBI Taxonomy" id="856260"/>
    <lineage>
        <taxon>Eukaryota</taxon>
        <taxon>Fungi</taxon>
        <taxon>Dikarya</taxon>
        <taxon>Ascomycota</taxon>
        <taxon>Pezizomycotina</taxon>
        <taxon>Dothideomycetes</taxon>
        <taxon>Dothideomycetes incertae sedis</taxon>
        <taxon>Botryosphaeriales</taxon>
        <taxon>Botryosphaeriaceae</taxon>
        <taxon>Diplodia</taxon>
    </lineage>
</organism>
<dbReference type="PROSITE" id="PS51194">
    <property type="entry name" value="HELICASE_CTER"/>
    <property type="match status" value="1"/>
</dbReference>
<dbReference type="EC" id="3.6.4.13" evidence="2"/>
<evidence type="ECO:0000313" key="10">
    <source>
        <dbReference type="EMBL" id="KAL1641384.1"/>
    </source>
</evidence>
<feature type="region of interest" description="Disordered" evidence="7">
    <location>
        <begin position="137"/>
        <end position="326"/>
    </location>
</feature>
<evidence type="ECO:0000256" key="5">
    <source>
        <dbReference type="ARBA" id="ARBA00022806"/>
    </source>
</evidence>
<dbReference type="PANTHER" id="PTHR18934">
    <property type="entry name" value="ATP-DEPENDENT RNA HELICASE"/>
    <property type="match status" value="1"/>
</dbReference>
<dbReference type="SMART" id="SM00490">
    <property type="entry name" value="HELICc"/>
    <property type="match status" value="1"/>
</dbReference>
<sequence>MGKFVPRQRKHKHRVREEEERQKAAAKVGVASAGDANADVILPPGKAEKEEKRNMMRDELRAQQPQSKISAKKQKRMDKYIDNKLKKEENLDIMKKLAEYKTDTSLMQSARQLSHISKSRREIIARAAREKEAGIDIEKNDTILKDVSRPEKKDLGYHTDSDEENDEKVENTQKRATNGTAAAPKHEEEQIKEDKPTAPAAAFGSGLKRPLELDEDGRPVIKKRKRAAKPALKFTPPQVEPEWEGFSSEGEGSADDDDRSSASGWSAVSDEEDGAEDEDEEMAEGSDDEDEDEGSSDEEESDKESEGEYDEAKNQEKKERSSAFKAWATAERNKTVGYTPSTNIEALPQLPAKPFQPRALEEDPLPPELATNTATDAWRKAYSVTVERPEDVQEGRLKLPVVAEEQKIMEAIHNNDVVVVWGATGSGKTTQVPQFLFEAGYGDPKGPTPGAIGVTQPRRVAAVSMANRVGQELGSSGRRVGYQIRFDSSTGDDTAIKFMTDGILLREIAQDIRLPGYSAIVIDEAHERSVNTDILIGMMSRIVDLRRNLMKEDPKVKPLKLIIMSATLRISDFTENTRLFRNGSPPLLKAEGRQYPVTVHFARRTRMDYVEEAFQKIKRGHRKLPPGGMLVFMTGQSEITTLAKRLKQAFPSTQGAEVKQPPVRISAADAPLEAEDLEIGDENNPDDYDDGSDAESEIHGLDDDDDKEFDIAEDGEETQTLKVHVLPLYSQLPTKQQMRIFESPPDGSRLIVLATNVAETSLTIPGIRYVFDCGRSKERIYDQTTGVQSFEVGWISKASADQRAGRAGRTGPGHCYRFYSSAVYERDFKEYAEPEILRTPIEGLVLQLKSMGIHQVVNYPFPTPPDRQQLAKAEKLLQYLGAIDGDGKITSQGRQLSVYPLTPRFSRILVVGQNHGLAAYAIALVSALAVPDVFIPENLLNLASQQDEDDHIRTHADNVEDEAKEKRRRAYNVAHASLSALDRTSDAAKLLAALCAFAAESKRSPEDFASAMFLRLKALQEASQLRQQLTNIVRKENPRCGLAGHEPTLAPPTKDQMAKLNYMVAAGFVDLVAQRADTCPDVAADLPARKPKRATDVPYVTLFPSLDRRPSSAAAAAAGAEQQQQNPFVFIHASSVLAHLPAKSLPQYIIYSHLQRAAPSSVGATTVPKVRMHPLCPVTGAQLVALARGTPLLRWGKPVGKVVDRGRDAADGMERRECYVVPSLVGETGRGGLGWPLPARRVVQRKVGGGRGWVVVGDA</sequence>
<evidence type="ECO:0000256" key="4">
    <source>
        <dbReference type="ARBA" id="ARBA00022801"/>
    </source>
</evidence>
<dbReference type="PROSITE" id="PS00690">
    <property type="entry name" value="DEAH_ATP_HELICASE"/>
    <property type="match status" value="1"/>
</dbReference>
<feature type="compositionally biased region" description="Acidic residues" evidence="7">
    <location>
        <begin position="673"/>
        <end position="695"/>
    </location>
</feature>
<reference evidence="10 11" key="1">
    <citation type="journal article" date="2023" name="Plant Dis.">
        <title>First Report of Diplodia intermedia Causing Canker and Dieback Diseases on Apple Trees in Canada.</title>
        <authorList>
            <person name="Ellouze W."/>
            <person name="Ilyukhin E."/>
            <person name="Sulman M."/>
            <person name="Ali S."/>
        </authorList>
    </citation>
    <scope>NUCLEOTIDE SEQUENCE [LARGE SCALE GENOMIC DNA]</scope>
    <source>
        <strain evidence="10 11">M45-28</strain>
    </source>
</reference>
<feature type="compositionally biased region" description="Low complexity" evidence="7">
    <location>
        <begin position="25"/>
        <end position="36"/>
    </location>
</feature>
<feature type="compositionally biased region" description="Basic and acidic residues" evidence="7">
    <location>
        <begin position="137"/>
        <end position="160"/>
    </location>
</feature>
<dbReference type="Proteomes" id="UP001521184">
    <property type="component" value="Unassembled WGS sequence"/>
</dbReference>
<feature type="compositionally biased region" description="Basic residues" evidence="7">
    <location>
        <begin position="1"/>
        <end position="14"/>
    </location>
</feature>
<feature type="domain" description="Helicase C-terminal" evidence="9">
    <location>
        <begin position="609"/>
        <end position="852"/>
    </location>
</feature>
<feature type="compositionally biased region" description="Basic and acidic residues" evidence="7">
    <location>
        <begin position="184"/>
        <end position="196"/>
    </location>
</feature>
<accession>A0ABR3TNX8</accession>
<dbReference type="Pfam" id="PF04408">
    <property type="entry name" value="WHD_HA2"/>
    <property type="match status" value="1"/>
</dbReference>
<dbReference type="EMBL" id="JAKEKT020000040">
    <property type="protein sequence ID" value="KAL1641384.1"/>
    <property type="molecule type" value="Genomic_DNA"/>
</dbReference>